<reference evidence="2" key="1">
    <citation type="journal article" date="2022" name="bioRxiv">
        <title>Sequencing and chromosome-scale assembly of the giantPleurodeles waltlgenome.</title>
        <authorList>
            <person name="Brown T."/>
            <person name="Elewa A."/>
            <person name="Iarovenko S."/>
            <person name="Subramanian E."/>
            <person name="Araus A.J."/>
            <person name="Petzold A."/>
            <person name="Susuki M."/>
            <person name="Suzuki K.-i.T."/>
            <person name="Hayashi T."/>
            <person name="Toyoda A."/>
            <person name="Oliveira C."/>
            <person name="Osipova E."/>
            <person name="Leigh N.D."/>
            <person name="Simon A."/>
            <person name="Yun M.H."/>
        </authorList>
    </citation>
    <scope>NUCLEOTIDE SEQUENCE</scope>
    <source>
        <strain evidence="2">20211129_DDA</strain>
        <tissue evidence="2">Liver</tissue>
    </source>
</reference>
<proteinExistence type="predicted"/>
<dbReference type="EMBL" id="JANPWB010000011">
    <property type="protein sequence ID" value="KAJ1122310.1"/>
    <property type="molecule type" value="Genomic_DNA"/>
</dbReference>
<protein>
    <submittedName>
        <fullName evidence="2">Uncharacterized protein</fullName>
    </submittedName>
</protein>
<feature type="region of interest" description="Disordered" evidence="1">
    <location>
        <begin position="1"/>
        <end position="54"/>
    </location>
</feature>
<dbReference type="Proteomes" id="UP001066276">
    <property type="component" value="Chromosome 7"/>
</dbReference>
<gene>
    <name evidence="2" type="ORF">NDU88_000803</name>
</gene>
<evidence type="ECO:0000313" key="2">
    <source>
        <dbReference type="EMBL" id="KAJ1122310.1"/>
    </source>
</evidence>
<dbReference type="AlphaFoldDB" id="A0AAV7P1Z6"/>
<comment type="caution">
    <text evidence="2">The sequence shown here is derived from an EMBL/GenBank/DDBJ whole genome shotgun (WGS) entry which is preliminary data.</text>
</comment>
<accession>A0AAV7P1Z6</accession>
<evidence type="ECO:0000313" key="3">
    <source>
        <dbReference type="Proteomes" id="UP001066276"/>
    </source>
</evidence>
<keyword evidence="3" id="KW-1185">Reference proteome</keyword>
<evidence type="ECO:0000256" key="1">
    <source>
        <dbReference type="SAM" id="MobiDB-lite"/>
    </source>
</evidence>
<name>A0AAV7P1Z6_PLEWA</name>
<organism evidence="2 3">
    <name type="scientific">Pleurodeles waltl</name>
    <name type="common">Iberian ribbed newt</name>
    <dbReference type="NCBI Taxonomy" id="8319"/>
    <lineage>
        <taxon>Eukaryota</taxon>
        <taxon>Metazoa</taxon>
        <taxon>Chordata</taxon>
        <taxon>Craniata</taxon>
        <taxon>Vertebrata</taxon>
        <taxon>Euteleostomi</taxon>
        <taxon>Amphibia</taxon>
        <taxon>Batrachia</taxon>
        <taxon>Caudata</taxon>
        <taxon>Salamandroidea</taxon>
        <taxon>Salamandridae</taxon>
        <taxon>Pleurodelinae</taxon>
        <taxon>Pleurodeles</taxon>
    </lineage>
</organism>
<sequence>MRRRLDPKKSLNRLSGRGRGHCRGGQGGAESCVIKTGSPAKKAQGEKDEGSSPDPAIIVSCLVKDLCRASRSPSEANKGFRKTICGESQTRDHIETYIADHYEHNHCL</sequence>